<gene>
    <name evidence="2" type="ORF">DCAF_LOCUS13111</name>
</gene>
<evidence type="ECO:0000256" key="1">
    <source>
        <dbReference type="SAM" id="MobiDB-lite"/>
    </source>
</evidence>
<proteinExistence type="predicted"/>
<organism evidence="2 3">
    <name type="scientific">Dovyalis caffra</name>
    <dbReference type="NCBI Taxonomy" id="77055"/>
    <lineage>
        <taxon>Eukaryota</taxon>
        <taxon>Viridiplantae</taxon>
        <taxon>Streptophyta</taxon>
        <taxon>Embryophyta</taxon>
        <taxon>Tracheophyta</taxon>
        <taxon>Spermatophyta</taxon>
        <taxon>Magnoliopsida</taxon>
        <taxon>eudicotyledons</taxon>
        <taxon>Gunneridae</taxon>
        <taxon>Pentapetalae</taxon>
        <taxon>rosids</taxon>
        <taxon>fabids</taxon>
        <taxon>Malpighiales</taxon>
        <taxon>Salicaceae</taxon>
        <taxon>Flacourtieae</taxon>
        <taxon>Dovyalis</taxon>
    </lineage>
</organism>
<accession>A0AAV1RMX9</accession>
<feature type="region of interest" description="Disordered" evidence="1">
    <location>
        <begin position="1"/>
        <end position="22"/>
    </location>
</feature>
<dbReference type="Proteomes" id="UP001314170">
    <property type="component" value="Unassembled WGS sequence"/>
</dbReference>
<dbReference type="EMBL" id="CAWUPB010001108">
    <property type="protein sequence ID" value="CAK7338070.1"/>
    <property type="molecule type" value="Genomic_DNA"/>
</dbReference>
<evidence type="ECO:0000313" key="2">
    <source>
        <dbReference type="EMBL" id="CAK7338070.1"/>
    </source>
</evidence>
<feature type="region of interest" description="Disordered" evidence="1">
    <location>
        <begin position="98"/>
        <end position="126"/>
    </location>
</feature>
<protein>
    <submittedName>
        <fullName evidence="2">Uncharacterized protein</fullName>
    </submittedName>
</protein>
<name>A0AAV1RMX9_9ROSI</name>
<comment type="caution">
    <text evidence="2">The sequence shown here is derived from an EMBL/GenBank/DDBJ whole genome shotgun (WGS) entry which is preliminary data.</text>
</comment>
<feature type="compositionally biased region" description="Polar residues" evidence="1">
    <location>
        <begin position="1"/>
        <end position="11"/>
    </location>
</feature>
<dbReference type="AlphaFoldDB" id="A0AAV1RMX9"/>
<reference evidence="2 3" key="1">
    <citation type="submission" date="2024-01" db="EMBL/GenBank/DDBJ databases">
        <authorList>
            <person name="Waweru B."/>
        </authorList>
    </citation>
    <scope>NUCLEOTIDE SEQUENCE [LARGE SCALE GENOMIC DNA]</scope>
</reference>
<feature type="non-terminal residue" evidence="2">
    <location>
        <position position="126"/>
    </location>
</feature>
<feature type="non-terminal residue" evidence="2">
    <location>
        <position position="1"/>
    </location>
</feature>
<keyword evidence="3" id="KW-1185">Reference proteome</keyword>
<evidence type="ECO:0000313" key="3">
    <source>
        <dbReference type="Proteomes" id="UP001314170"/>
    </source>
</evidence>
<sequence>RQALSESTSIKESSRCKGKGKKTRVEVACGNVEGQGRLDDPSAEVASLSGRNYMERVDRELSNHNAWATVEAKAGIAQYDDSSTRVLPLDAQIDGVRNSRGLRVHGGSQRMTTSSGGMKTKSGCRR</sequence>